<accession>A0AAV6UJQ3</accession>
<name>A0AAV6UJQ3_9ARAC</name>
<dbReference type="InterPro" id="IPR018119">
    <property type="entry name" value="Strictosidine_synth_cons-reg"/>
</dbReference>
<dbReference type="PANTHER" id="PTHR10426:SF88">
    <property type="entry name" value="ADIPOCYTE PLASMA MEMBRANE-ASSOCIATED PROTEIN HEMOMUCIN-RELATED"/>
    <property type="match status" value="1"/>
</dbReference>
<dbReference type="AlphaFoldDB" id="A0AAV6UJQ3"/>
<reference evidence="5 6" key="1">
    <citation type="journal article" date="2022" name="Nat. Ecol. Evol.">
        <title>A masculinizing supergene underlies an exaggerated male reproductive morph in a spider.</title>
        <authorList>
            <person name="Hendrickx F."/>
            <person name="De Corte Z."/>
            <person name="Sonet G."/>
            <person name="Van Belleghem S.M."/>
            <person name="Kostlbacher S."/>
            <person name="Vangestel C."/>
        </authorList>
    </citation>
    <scope>NUCLEOTIDE SEQUENCE [LARGE SCALE GENOMIC DNA]</scope>
    <source>
        <strain evidence="5">W744_W776</strain>
    </source>
</reference>
<evidence type="ECO:0000313" key="6">
    <source>
        <dbReference type="Proteomes" id="UP000827092"/>
    </source>
</evidence>
<evidence type="ECO:0000259" key="4">
    <source>
        <dbReference type="Pfam" id="PF03088"/>
    </source>
</evidence>
<dbReference type="GO" id="GO:0016787">
    <property type="term" value="F:hydrolase activity"/>
    <property type="evidence" value="ECO:0007669"/>
    <property type="project" value="TreeGrafter"/>
</dbReference>
<organism evidence="5 6">
    <name type="scientific">Oedothorax gibbosus</name>
    <dbReference type="NCBI Taxonomy" id="931172"/>
    <lineage>
        <taxon>Eukaryota</taxon>
        <taxon>Metazoa</taxon>
        <taxon>Ecdysozoa</taxon>
        <taxon>Arthropoda</taxon>
        <taxon>Chelicerata</taxon>
        <taxon>Arachnida</taxon>
        <taxon>Araneae</taxon>
        <taxon>Araneomorphae</taxon>
        <taxon>Entelegynae</taxon>
        <taxon>Araneoidea</taxon>
        <taxon>Linyphiidae</taxon>
        <taxon>Erigoninae</taxon>
        <taxon>Oedothorax</taxon>
    </lineage>
</organism>
<protein>
    <recommendedName>
        <fullName evidence="4">Strictosidine synthase conserved region domain-containing protein</fullName>
    </recommendedName>
</protein>
<dbReference type="Pfam" id="PF20067">
    <property type="entry name" value="SSL_N"/>
    <property type="match status" value="1"/>
</dbReference>
<dbReference type="InterPro" id="IPR011042">
    <property type="entry name" value="6-blade_b-propeller_TolB-like"/>
</dbReference>
<gene>
    <name evidence="5" type="ORF">JTE90_006752</name>
</gene>
<keyword evidence="2" id="KW-0597">Phosphoprotein</keyword>
<comment type="similarity">
    <text evidence="1">Belongs to the strictosidine synthase family.</text>
</comment>
<keyword evidence="6" id="KW-1185">Reference proteome</keyword>
<keyword evidence="3" id="KW-0325">Glycoprotein</keyword>
<dbReference type="Gene3D" id="2.120.10.30">
    <property type="entry name" value="TolB, C-terminal domain"/>
    <property type="match status" value="1"/>
</dbReference>
<dbReference type="PANTHER" id="PTHR10426">
    <property type="entry name" value="STRICTOSIDINE SYNTHASE-RELATED"/>
    <property type="match status" value="1"/>
</dbReference>
<evidence type="ECO:0000256" key="3">
    <source>
        <dbReference type="ARBA" id="ARBA00023180"/>
    </source>
</evidence>
<dbReference type="Pfam" id="PF03088">
    <property type="entry name" value="Str_synth"/>
    <property type="match status" value="1"/>
</dbReference>
<evidence type="ECO:0000256" key="1">
    <source>
        <dbReference type="ARBA" id="ARBA00009191"/>
    </source>
</evidence>
<proteinExistence type="inferred from homology"/>
<dbReference type="SUPFAM" id="SSF63829">
    <property type="entry name" value="Calcium-dependent phosphotriesterase"/>
    <property type="match status" value="1"/>
</dbReference>
<dbReference type="Proteomes" id="UP000827092">
    <property type="component" value="Unassembled WGS sequence"/>
</dbReference>
<dbReference type="EMBL" id="JAFNEN010000375">
    <property type="protein sequence ID" value="KAG8184349.1"/>
    <property type="molecule type" value="Genomic_DNA"/>
</dbReference>
<comment type="caution">
    <text evidence="5">The sequence shown here is derived from an EMBL/GenBank/DDBJ whole genome shotgun (WGS) entry which is preliminary data.</text>
</comment>
<dbReference type="GO" id="GO:0012505">
    <property type="term" value="C:endomembrane system"/>
    <property type="evidence" value="ECO:0007669"/>
    <property type="project" value="TreeGrafter"/>
</dbReference>
<sequence>MYSPTLLDITPKPYSGPFRDFKGNLEINDKLNEVEILHQGDLRGPESMVFHDGYLYTGVEDGRIVKVKDGKITTVAQTGRSCVMPYEERVCGRPLGLRIGKDGFLYIIDAFYGIFTMNFTTGSLNRILSNNAVIDGQQMKFPDDLDIDDEGNIYFTDASTKWDLTTMYYLMFEYEAGGRVIRFNMHTRESEVLMKNLNFPNGVQLSKDKKFLLVCELMNRRILRYHLLGAQQGRVDVFSDALPGEPDNIRPSSRGYWVGFTSGRNSTHPLLPDVLAPYPTLKRLFARLYHAVGTLLTSVTQLVPCAPLKEFAYMFKKGDAALPLIRRHGIVIEFDEDGRILRSLHSPEGKISDLSEVKEYDGYLYLGSFRNDFLGRLKL</sequence>
<evidence type="ECO:0000313" key="5">
    <source>
        <dbReference type="EMBL" id="KAG8184349.1"/>
    </source>
</evidence>
<feature type="domain" description="Strictosidine synthase conserved region" evidence="4">
    <location>
        <begin position="143"/>
        <end position="227"/>
    </location>
</feature>
<evidence type="ECO:0000256" key="2">
    <source>
        <dbReference type="ARBA" id="ARBA00022553"/>
    </source>
</evidence>